<dbReference type="SUPFAM" id="SSF52218">
    <property type="entry name" value="Flavoproteins"/>
    <property type="match status" value="1"/>
</dbReference>
<organism evidence="7 11">
    <name type="scientific">Candidatus Infernicultor aquiphilus</name>
    <dbReference type="NCBI Taxonomy" id="1805029"/>
    <lineage>
        <taxon>Bacteria</taxon>
        <taxon>Pseudomonadati</taxon>
        <taxon>Atribacterota</taxon>
        <taxon>Candidatus Phoenicimicrobiia</taxon>
        <taxon>Candidatus Pheonicimicrobiales</taxon>
        <taxon>Candidatus Phoenicimicrobiaceae</taxon>
        <taxon>Candidatus Infernicultor</taxon>
    </lineage>
</organism>
<evidence type="ECO:0000313" key="9">
    <source>
        <dbReference type="EMBL" id="PIY32531.1"/>
    </source>
</evidence>
<dbReference type="Gene3D" id="3.40.50.360">
    <property type="match status" value="1"/>
</dbReference>
<dbReference type="Pfam" id="PF13187">
    <property type="entry name" value="Fer4_9"/>
    <property type="match status" value="1"/>
</dbReference>
<evidence type="ECO:0000313" key="7">
    <source>
        <dbReference type="EMBL" id="OIP73475.1"/>
    </source>
</evidence>
<dbReference type="NCBIfam" id="NF038196">
    <property type="entry name" value="ferrodoxin_EFR1"/>
    <property type="match status" value="1"/>
</dbReference>
<dbReference type="PANTHER" id="PTHR43687">
    <property type="entry name" value="ADENYLYLSULFATE REDUCTASE, BETA SUBUNIT"/>
    <property type="match status" value="1"/>
</dbReference>
<dbReference type="PANTHER" id="PTHR43687:SF1">
    <property type="entry name" value="FERREDOXIN III"/>
    <property type="match status" value="1"/>
</dbReference>
<dbReference type="RefSeq" id="WP_406607571.1">
    <property type="nucleotide sequence ID" value="NZ_PFKO01000207.1"/>
</dbReference>
<feature type="domain" description="Flavodoxin-like" evidence="5">
    <location>
        <begin position="4"/>
        <end position="158"/>
    </location>
</feature>
<dbReference type="EMBL" id="PFIP01000092">
    <property type="protein sequence ID" value="PIX34235.1"/>
    <property type="molecule type" value="Genomic_DNA"/>
</dbReference>
<evidence type="ECO:0000259" key="5">
    <source>
        <dbReference type="PROSITE" id="PS50902"/>
    </source>
</evidence>
<evidence type="ECO:0000313" key="8">
    <source>
        <dbReference type="EMBL" id="PIX34235.1"/>
    </source>
</evidence>
<accession>A0A2M7PQ33</accession>
<evidence type="ECO:0000256" key="2">
    <source>
        <dbReference type="ARBA" id="ARBA00022723"/>
    </source>
</evidence>
<dbReference type="GO" id="GO:0046872">
    <property type="term" value="F:metal ion binding"/>
    <property type="evidence" value="ECO:0007669"/>
    <property type="project" value="UniProtKB-KW"/>
</dbReference>
<dbReference type="EMBL" id="PFKO01000207">
    <property type="protein sequence ID" value="PIY32531.1"/>
    <property type="molecule type" value="Genomic_DNA"/>
</dbReference>
<dbReference type="Gene3D" id="3.30.70.20">
    <property type="match status" value="1"/>
</dbReference>
<dbReference type="Proteomes" id="UP000231493">
    <property type="component" value="Unassembled WGS sequence"/>
</dbReference>
<dbReference type="InterPro" id="IPR017896">
    <property type="entry name" value="4Fe4S_Fe-S-bd"/>
</dbReference>
<protein>
    <submittedName>
        <fullName evidence="8">Ferredoxin</fullName>
    </submittedName>
</protein>
<comment type="caution">
    <text evidence="7">The sequence shown here is derived from an EMBL/GenBank/DDBJ whole genome shotgun (WGS) entry which is preliminary data.</text>
</comment>
<dbReference type="STRING" id="1805029.AUK42_01170"/>
<dbReference type="PROSITE" id="PS51379">
    <property type="entry name" value="4FE4S_FER_2"/>
    <property type="match status" value="2"/>
</dbReference>
<sequence length="283" mass="32696">MSRVEIYYFSGTGNSLYVARELQKRIPETKLIPIISLLKEELIETKGETIGFVFPIYVSSTPDPVRRFLKKIDLKPTQYIFAVTTNSGHPGKVNIYLEKLLKKRGKSIDSYFTLKMIGNSPKGVMPSFMIIQDWASQITKEKVSALEDEVQKELETIYKAIINKEKNTGKDNPNPPNFFMKYVDRLLQLPIEWASEYTNPKINFYVDSKCTGCSLCEKVCLSKKIKMNHGKPLWQKEIKCYHCYACFNFCPEQSILVKNYTYQDGRYCHPDVTTKDIAEQKGF</sequence>
<dbReference type="PROSITE" id="PS00198">
    <property type="entry name" value="4FE4S_FER_1"/>
    <property type="match status" value="1"/>
</dbReference>
<evidence type="ECO:0000259" key="6">
    <source>
        <dbReference type="PROSITE" id="PS51379"/>
    </source>
</evidence>
<evidence type="ECO:0000256" key="3">
    <source>
        <dbReference type="ARBA" id="ARBA00023004"/>
    </source>
</evidence>
<proteinExistence type="predicted"/>
<dbReference type="SUPFAM" id="SSF54862">
    <property type="entry name" value="4Fe-4S ferredoxins"/>
    <property type="match status" value="1"/>
</dbReference>
<accession>A0A2M8CC41</accession>
<evidence type="ECO:0000313" key="11">
    <source>
        <dbReference type="Proteomes" id="UP000182763"/>
    </source>
</evidence>
<dbReference type="Proteomes" id="UP000228560">
    <property type="component" value="Unassembled WGS sequence"/>
</dbReference>
<dbReference type="InterPro" id="IPR008254">
    <property type="entry name" value="Flavodoxin/NO_synth"/>
</dbReference>
<dbReference type="EMBL" id="PFTV01000116">
    <property type="protein sequence ID" value="PJB56632.1"/>
    <property type="molecule type" value="Genomic_DNA"/>
</dbReference>
<name>A0A1J5GMD1_9BACT</name>
<feature type="domain" description="4Fe-4S ferredoxin-type" evidence="6">
    <location>
        <begin position="231"/>
        <end position="260"/>
    </location>
</feature>
<dbReference type="EMBL" id="MNYY01000027">
    <property type="protein sequence ID" value="OIP73475.1"/>
    <property type="molecule type" value="Genomic_DNA"/>
</dbReference>
<dbReference type="PROSITE" id="PS50902">
    <property type="entry name" value="FLAVODOXIN_LIKE"/>
    <property type="match status" value="1"/>
</dbReference>
<dbReference type="InterPro" id="IPR050572">
    <property type="entry name" value="Fe-S_Ferredoxin"/>
</dbReference>
<dbReference type="InterPro" id="IPR017900">
    <property type="entry name" value="4Fe4S_Fe_S_CS"/>
</dbReference>
<evidence type="ECO:0000256" key="1">
    <source>
        <dbReference type="ARBA" id="ARBA00022485"/>
    </source>
</evidence>
<reference evidence="7 11" key="1">
    <citation type="journal article" date="2016" name="Environ. Microbiol.">
        <title>Genomic resolution of a cold subsurface aquifer community provides metabolic insights for novel microbes adapted to high CO concentrations.</title>
        <authorList>
            <person name="Probst A.J."/>
            <person name="Castelle C.J."/>
            <person name="Singh A."/>
            <person name="Brown C.T."/>
            <person name="Anantharaman K."/>
            <person name="Sharon I."/>
            <person name="Hug L.A."/>
            <person name="Burstein D."/>
            <person name="Emerson J.B."/>
            <person name="Thomas B.C."/>
            <person name="Banfield J.F."/>
        </authorList>
    </citation>
    <scope>NUCLEOTIDE SEQUENCE [LARGE SCALE GENOMIC DNA]</scope>
    <source>
        <strain evidence="7">CG2_30_33_13</strain>
    </source>
</reference>
<dbReference type="GO" id="GO:0051539">
    <property type="term" value="F:4 iron, 4 sulfur cluster binding"/>
    <property type="evidence" value="ECO:0007669"/>
    <property type="project" value="UniProtKB-KW"/>
</dbReference>
<dbReference type="GO" id="GO:0010181">
    <property type="term" value="F:FMN binding"/>
    <property type="evidence" value="ECO:0007669"/>
    <property type="project" value="InterPro"/>
</dbReference>
<reference evidence="8" key="3">
    <citation type="submission" date="2017-09" db="EMBL/GenBank/DDBJ databases">
        <title>Depth-based differentiation of microbial function through sediment-hosted aquifers and enrichment of novel symbionts in the deep terrestrial subsurface.</title>
        <authorList>
            <person name="Probst A.J."/>
            <person name="Ladd B."/>
            <person name="Jarett J.K."/>
            <person name="Geller-Mcgrath D.E."/>
            <person name="Sieber C.M.K."/>
            <person name="Emerson J.B."/>
            <person name="Anantharaman K."/>
            <person name="Thomas B.C."/>
            <person name="Malmstrom R."/>
            <person name="Stieglmeier M."/>
            <person name="Klingl A."/>
            <person name="Woyke T."/>
            <person name="Ryan C.M."/>
            <person name="Banfield J.F."/>
        </authorList>
    </citation>
    <scope>NUCLEOTIDE SEQUENCE</scope>
    <source>
        <strain evidence="8">CG_4_8_14_3_um_filter_34_18</strain>
    </source>
</reference>
<keyword evidence="1" id="KW-0004">4Fe-4S</keyword>
<evidence type="ECO:0000313" key="12">
    <source>
        <dbReference type="Proteomes" id="UP000228560"/>
    </source>
</evidence>
<dbReference type="InterPro" id="IPR047964">
    <property type="entry name" value="EFR1-like"/>
</dbReference>
<gene>
    <name evidence="7" type="ORF">AUK42_01170</name>
    <name evidence="10" type="ORF">CO097_04700</name>
    <name evidence="9" type="ORF">COZ07_05375</name>
    <name evidence="8" type="ORF">COZ58_04685</name>
</gene>
<keyword evidence="3" id="KW-0408">Iron</keyword>
<evidence type="ECO:0000313" key="13">
    <source>
        <dbReference type="Proteomes" id="UP000230646"/>
    </source>
</evidence>
<evidence type="ECO:0000256" key="4">
    <source>
        <dbReference type="ARBA" id="ARBA00023014"/>
    </source>
</evidence>
<reference evidence="12 13" key="2">
    <citation type="submission" date="2017-09" db="EMBL/GenBank/DDBJ databases">
        <title>Depth-based differentiation of microbial function through sediment-hosted aquifers and enrichment of novel symbionts in the deep terrestrial subsurface.</title>
        <authorList>
            <person name="Probst A.J."/>
            <person name="Ladd B."/>
            <person name="Jarett J.K."/>
            <person name="Geller-Mcgrath D.E."/>
            <person name="Sieber C.M."/>
            <person name="Emerson J.B."/>
            <person name="Anantharaman K."/>
            <person name="Thomas B.C."/>
            <person name="Malmstrom R."/>
            <person name="Stieglmeier M."/>
            <person name="Klingl A."/>
            <person name="Woyke T."/>
            <person name="Ryan C.M."/>
            <person name="Banfield J.F."/>
        </authorList>
    </citation>
    <scope>NUCLEOTIDE SEQUENCE [LARGE SCALE GENOMIC DNA]</scope>
    <source>
        <strain evidence="9">CG_4_10_14_3_um_filter_34_13</strain>
        <strain evidence="10">CG_4_9_14_3_um_filter_33_16</strain>
    </source>
</reference>
<dbReference type="AlphaFoldDB" id="A0A1J5GMD1"/>
<dbReference type="InterPro" id="IPR029039">
    <property type="entry name" value="Flavoprotein-like_sf"/>
</dbReference>
<feature type="domain" description="4Fe-4S ferredoxin-type" evidence="6">
    <location>
        <begin position="198"/>
        <end position="230"/>
    </location>
</feature>
<dbReference type="Proteomes" id="UP000230646">
    <property type="component" value="Unassembled WGS sequence"/>
</dbReference>
<accession>A0A2M7K7X7</accession>
<keyword evidence="4" id="KW-0411">Iron-sulfur</keyword>
<dbReference type="Proteomes" id="UP000182763">
    <property type="component" value="Unassembled WGS sequence"/>
</dbReference>
<evidence type="ECO:0000313" key="10">
    <source>
        <dbReference type="EMBL" id="PJB56632.1"/>
    </source>
</evidence>
<keyword evidence="2" id="KW-0479">Metal-binding</keyword>
<accession>A0A1J5GMD1</accession>